<organism evidence="9 10">
    <name type="scientific">Bradyrhizobium frederickii</name>
    <dbReference type="NCBI Taxonomy" id="2560054"/>
    <lineage>
        <taxon>Bacteria</taxon>
        <taxon>Pseudomonadati</taxon>
        <taxon>Pseudomonadota</taxon>
        <taxon>Alphaproteobacteria</taxon>
        <taxon>Hyphomicrobiales</taxon>
        <taxon>Nitrobacteraceae</taxon>
        <taxon>Bradyrhizobium</taxon>
    </lineage>
</organism>
<comment type="subunit">
    <text evidence="2">Homodimer.</text>
</comment>
<evidence type="ECO:0000313" key="10">
    <source>
        <dbReference type="Proteomes" id="UP000297700"/>
    </source>
</evidence>
<proteinExistence type="inferred from homology"/>
<keyword evidence="7" id="KW-0067">ATP-binding</keyword>
<dbReference type="Gene3D" id="3.90.1200.10">
    <property type="match status" value="1"/>
</dbReference>
<dbReference type="InterPro" id="IPR009212">
    <property type="entry name" value="Methylthioribose_kinase"/>
</dbReference>
<dbReference type="AlphaFoldDB" id="A0A4Y9P987"/>
<dbReference type="RefSeq" id="WP_135164394.1">
    <property type="nucleotide sequence ID" value="NZ_SPQS01000008.1"/>
</dbReference>
<protein>
    <recommendedName>
        <fullName evidence="3">S-methyl-5-thioribose kinase</fullName>
        <ecNumber evidence="3">2.7.1.100</ecNumber>
    </recommendedName>
</protein>
<dbReference type="Gene3D" id="3.30.200.20">
    <property type="entry name" value="Phosphorylase Kinase, domain 1"/>
    <property type="match status" value="1"/>
</dbReference>
<evidence type="ECO:0000256" key="6">
    <source>
        <dbReference type="ARBA" id="ARBA00022777"/>
    </source>
</evidence>
<accession>A0A4Y9P987</accession>
<dbReference type="Proteomes" id="UP000297700">
    <property type="component" value="Unassembled WGS sequence"/>
</dbReference>
<comment type="caution">
    <text evidence="9">The sequence shown here is derived from an EMBL/GenBank/DDBJ whole genome shotgun (WGS) entry which is preliminary data.</text>
</comment>
<name>A0A4Y9P987_9BRAD</name>
<gene>
    <name evidence="9" type="ORF">E4K64_16165</name>
</gene>
<dbReference type="InterPro" id="IPR002575">
    <property type="entry name" value="Aminoglycoside_PTrfase"/>
</dbReference>
<evidence type="ECO:0000256" key="3">
    <source>
        <dbReference type="ARBA" id="ARBA00012128"/>
    </source>
</evidence>
<keyword evidence="5" id="KW-0547">Nucleotide-binding</keyword>
<dbReference type="Pfam" id="PF01636">
    <property type="entry name" value="APH"/>
    <property type="match status" value="1"/>
</dbReference>
<dbReference type="InterPro" id="IPR011009">
    <property type="entry name" value="Kinase-like_dom_sf"/>
</dbReference>
<dbReference type="PANTHER" id="PTHR34273">
    <property type="entry name" value="METHYLTHIORIBOSE KINASE"/>
    <property type="match status" value="1"/>
</dbReference>
<evidence type="ECO:0000256" key="5">
    <source>
        <dbReference type="ARBA" id="ARBA00022741"/>
    </source>
</evidence>
<dbReference type="PANTHER" id="PTHR34273:SF2">
    <property type="entry name" value="METHYLTHIORIBOSE KINASE"/>
    <property type="match status" value="1"/>
</dbReference>
<evidence type="ECO:0000313" key="9">
    <source>
        <dbReference type="EMBL" id="TFV75243.1"/>
    </source>
</evidence>
<evidence type="ECO:0000256" key="4">
    <source>
        <dbReference type="ARBA" id="ARBA00022679"/>
    </source>
</evidence>
<evidence type="ECO:0000256" key="7">
    <source>
        <dbReference type="ARBA" id="ARBA00022840"/>
    </source>
</evidence>
<dbReference type="SUPFAM" id="SSF56112">
    <property type="entry name" value="Protein kinase-like (PK-like)"/>
    <property type="match status" value="1"/>
</dbReference>
<keyword evidence="6 9" id="KW-0418">Kinase</keyword>
<dbReference type="PIRSF" id="PIRSF031134">
    <property type="entry name" value="MTRK"/>
    <property type="match status" value="1"/>
</dbReference>
<dbReference type="GO" id="GO:0046522">
    <property type="term" value="F:S-methyl-5-thioribose kinase activity"/>
    <property type="evidence" value="ECO:0007669"/>
    <property type="project" value="UniProtKB-EC"/>
</dbReference>
<dbReference type="GO" id="GO:0009086">
    <property type="term" value="P:methionine biosynthetic process"/>
    <property type="evidence" value="ECO:0007669"/>
    <property type="project" value="InterPro"/>
</dbReference>
<dbReference type="EMBL" id="SPQS01000008">
    <property type="protein sequence ID" value="TFV75243.1"/>
    <property type="molecule type" value="Genomic_DNA"/>
</dbReference>
<dbReference type="EC" id="2.7.1.100" evidence="3"/>
<evidence type="ECO:0000256" key="1">
    <source>
        <dbReference type="ARBA" id="ARBA00010165"/>
    </source>
</evidence>
<evidence type="ECO:0000259" key="8">
    <source>
        <dbReference type="Pfam" id="PF01636"/>
    </source>
</evidence>
<dbReference type="GO" id="GO:0005524">
    <property type="term" value="F:ATP binding"/>
    <property type="evidence" value="ECO:0007669"/>
    <property type="project" value="UniProtKB-KW"/>
</dbReference>
<sequence>MSSAPRPLADPRRQGYRILHEADLRDYIAEIFDVAARLGGEPASWTITEVGDGNLNLVFIVKGARGGVAVKQALPYVRLVGESWPLPLSRAHYEYLALSKQAQLAPGLVPALLHHNENLALTVMELLEPHIIMRKGLVAGTQYPRFVDDITTFMARNLFFTSDLALSAAEKKEGIAAFAGNHALCKITEDLIFTDPYRIAEQNRWTAPYLDALAAELRDDMELHVAISRLKLKFMASPEALLHGDLHTGSIMVTESQTRVIDPEFAFYGPMGFDVGAVLANLLMAYFASAGHERSPGERAAFEGWVLETVEQVWSEFARKFLELWRAGAAGDAYPASLFAGEKGAARLEAERQAYLQRLFTETVGFAAAKTIRRIFGLAHNIDFELIADPKTRAISEARAVRLARAMMVETGTFRTIADVTGAARKLRDWMPELSGWR</sequence>
<keyword evidence="4 9" id="KW-0808">Transferase</keyword>
<reference evidence="9 10" key="1">
    <citation type="submission" date="2019-03" db="EMBL/GenBank/DDBJ databases">
        <title>Bradyrhizobium strains diversity.</title>
        <authorList>
            <person name="Urquiaga M.C.O."/>
            <person name="Hungria M."/>
            <person name="Delamuta J.R.M."/>
            <person name="Klepa M.S."/>
        </authorList>
    </citation>
    <scope>NUCLEOTIDE SEQUENCE [LARGE SCALE GENOMIC DNA]</scope>
    <source>
        <strain evidence="9 10">CNPSo 3426</strain>
    </source>
</reference>
<dbReference type="NCBIfam" id="TIGR01767">
    <property type="entry name" value="MTRK"/>
    <property type="match status" value="1"/>
</dbReference>
<evidence type="ECO:0000256" key="2">
    <source>
        <dbReference type="ARBA" id="ARBA00011738"/>
    </source>
</evidence>
<comment type="similarity">
    <text evidence="1">Belongs to the methylthioribose kinase family.</text>
</comment>
<feature type="domain" description="Aminoglycoside phosphotransferase" evidence="8">
    <location>
        <begin position="46"/>
        <end position="288"/>
    </location>
</feature>